<dbReference type="InParanoid" id="F1ZC80"/>
<proteinExistence type="predicted"/>
<dbReference type="Proteomes" id="UP000004728">
    <property type="component" value="Unassembled WGS sequence"/>
</dbReference>
<organism evidence="2 3">
    <name type="scientific">Novosphingobium nitrogenifigens DSM 19370</name>
    <dbReference type="NCBI Taxonomy" id="983920"/>
    <lineage>
        <taxon>Bacteria</taxon>
        <taxon>Pseudomonadati</taxon>
        <taxon>Pseudomonadota</taxon>
        <taxon>Alphaproteobacteria</taxon>
        <taxon>Sphingomonadales</taxon>
        <taxon>Sphingomonadaceae</taxon>
        <taxon>Novosphingobium</taxon>
    </lineage>
</organism>
<dbReference type="AlphaFoldDB" id="F1ZC80"/>
<feature type="region of interest" description="Disordered" evidence="1">
    <location>
        <begin position="31"/>
        <end position="51"/>
    </location>
</feature>
<dbReference type="EMBL" id="AEWJ01000054">
    <property type="protein sequence ID" value="EGD57713.1"/>
    <property type="molecule type" value="Genomic_DNA"/>
</dbReference>
<dbReference type="STRING" id="983920.Y88_3039"/>
<evidence type="ECO:0000313" key="2">
    <source>
        <dbReference type="EMBL" id="EGD57713.1"/>
    </source>
</evidence>
<name>F1ZC80_9SPHN</name>
<feature type="compositionally biased region" description="Low complexity" evidence="1">
    <location>
        <begin position="31"/>
        <end position="41"/>
    </location>
</feature>
<sequence length="51" mass="5710">MRQRTVIPRKFPRKLGQRVLPGRLHAITRHSSTSVSVTPSTDEGVLTLRTA</sequence>
<comment type="caution">
    <text evidence="2">The sequence shown here is derived from an EMBL/GenBank/DDBJ whole genome shotgun (WGS) entry which is preliminary data.</text>
</comment>
<evidence type="ECO:0000256" key="1">
    <source>
        <dbReference type="SAM" id="MobiDB-lite"/>
    </source>
</evidence>
<evidence type="ECO:0000313" key="3">
    <source>
        <dbReference type="Proteomes" id="UP000004728"/>
    </source>
</evidence>
<gene>
    <name evidence="2" type="ORF">Y88_3039</name>
</gene>
<reference evidence="2 3" key="1">
    <citation type="journal article" date="2012" name="J. Bacteriol.">
        <title>Draft Genome Sequence of Novosphingobium nitrogenifigens Y88T.</title>
        <authorList>
            <person name="Strabala T.J."/>
            <person name="Macdonald L."/>
            <person name="Liu V."/>
            <person name="Smit A.M."/>
        </authorList>
    </citation>
    <scope>NUCLEOTIDE SEQUENCE [LARGE SCALE GENOMIC DNA]</scope>
    <source>
        <strain evidence="2 3">DSM 19370</strain>
    </source>
</reference>
<protein>
    <submittedName>
        <fullName evidence="2">Uncharacterized protein</fullName>
    </submittedName>
</protein>
<keyword evidence="3" id="KW-1185">Reference proteome</keyword>
<accession>F1ZC80</accession>
<dbReference type="HOGENOM" id="CLU_3101509_0_0_5"/>